<keyword evidence="1" id="KW-0472">Membrane</keyword>
<gene>
    <name evidence="2" type="ORF">EBO34_12885</name>
</gene>
<name>A0A3M7TTD2_9BACI</name>
<proteinExistence type="predicted"/>
<keyword evidence="3" id="KW-1185">Reference proteome</keyword>
<dbReference type="AlphaFoldDB" id="A0A3M7TTD2"/>
<feature type="transmembrane region" description="Helical" evidence="1">
    <location>
        <begin position="12"/>
        <end position="42"/>
    </location>
</feature>
<keyword evidence="1" id="KW-0812">Transmembrane</keyword>
<evidence type="ECO:0000313" key="2">
    <source>
        <dbReference type="EMBL" id="RNA67613.1"/>
    </source>
</evidence>
<sequence length="113" mass="11995">MNIGKRALAAGLAVSIVSMCVLLVLGLGAYALAGLVGLAYPLVTLLRGENVHRVYGTLSLMFTGLIAIIFLTDIFYNHSGLVSAGGFMFLLGLFLALFGVCYKDRAHEVTAEK</sequence>
<reference evidence="2 3" key="1">
    <citation type="submission" date="2018-10" db="EMBL/GenBank/DDBJ databases">
        <title>Bacillus Keqinensis sp. nov., a moderately halophilic bacterium isolated from a saline-alkaline lake.</title>
        <authorList>
            <person name="Wang H."/>
        </authorList>
    </citation>
    <scope>NUCLEOTIDE SEQUENCE [LARGE SCALE GENOMIC DNA]</scope>
    <source>
        <strain evidence="2 3">KQ-3</strain>
    </source>
</reference>
<dbReference type="Proteomes" id="UP000278746">
    <property type="component" value="Unassembled WGS sequence"/>
</dbReference>
<dbReference type="RefSeq" id="WP_122899188.1">
    <property type="nucleotide sequence ID" value="NZ_RHIB01000002.1"/>
</dbReference>
<comment type="caution">
    <text evidence="2">The sequence shown here is derived from an EMBL/GenBank/DDBJ whole genome shotgun (WGS) entry which is preliminary data.</text>
</comment>
<feature type="transmembrane region" description="Helical" evidence="1">
    <location>
        <begin position="54"/>
        <end position="76"/>
    </location>
</feature>
<evidence type="ECO:0000313" key="3">
    <source>
        <dbReference type="Proteomes" id="UP000278746"/>
    </source>
</evidence>
<keyword evidence="1" id="KW-1133">Transmembrane helix</keyword>
<feature type="transmembrane region" description="Helical" evidence="1">
    <location>
        <begin position="82"/>
        <end position="102"/>
    </location>
</feature>
<organism evidence="2 3">
    <name type="scientific">Alteribacter keqinensis</name>
    <dbReference type="NCBI Taxonomy" id="2483800"/>
    <lineage>
        <taxon>Bacteria</taxon>
        <taxon>Bacillati</taxon>
        <taxon>Bacillota</taxon>
        <taxon>Bacilli</taxon>
        <taxon>Bacillales</taxon>
        <taxon>Bacillaceae</taxon>
        <taxon>Alteribacter</taxon>
    </lineage>
</organism>
<evidence type="ECO:0000256" key="1">
    <source>
        <dbReference type="SAM" id="Phobius"/>
    </source>
</evidence>
<accession>A0A3M7TTD2</accession>
<protein>
    <submittedName>
        <fullName evidence="2">Uncharacterized protein</fullName>
    </submittedName>
</protein>
<dbReference type="EMBL" id="RHIB01000002">
    <property type="protein sequence ID" value="RNA67613.1"/>
    <property type="molecule type" value="Genomic_DNA"/>
</dbReference>